<reference evidence="8" key="1">
    <citation type="submission" date="2020-02" db="EMBL/GenBank/DDBJ databases">
        <authorList>
            <person name="Meier V. D."/>
        </authorList>
    </citation>
    <scope>NUCLEOTIDE SEQUENCE</scope>
    <source>
        <strain evidence="8">AVDCRST_MAG50</strain>
    </source>
</reference>
<evidence type="ECO:0000256" key="1">
    <source>
        <dbReference type="ARBA" id="ARBA00004651"/>
    </source>
</evidence>
<dbReference type="InterPro" id="IPR023408">
    <property type="entry name" value="MscS_beta-dom_sf"/>
</dbReference>
<gene>
    <name evidence="8" type="ORF">AVDCRST_MAG50-1362</name>
</gene>
<dbReference type="PROSITE" id="PS51257">
    <property type="entry name" value="PROKAR_LIPOPROTEIN"/>
    <property type="match status" value="1"/>
</dbReference>
<evidence type="ECO:0000256" key="6">
    <source>
        <dbReference type="SAM" id="Phobius"/>
    </source>
</evidence>
<organism evidence="8">
    <name type="scientific">uncultured Acidimicrobiales bacterium</name>
    <dbReference type="NCBI Taxonomy" id="310071"/>
    <lineage>
        <taxon>Bacteria</taxon>
        <taxon>Bacillati</taxon>
        <taxon>Actinomycetota</taxon>
        <taxon>Acidimicrobiia</taxon>
        <taxon>Acidimicrobiales</taxon>
        <taxon>environmental samples</taxon>
    </lineage>
</organism>
<keyword evidence="3 6" id="KW-0812">Transmembrane</keyword>
<dbReference type="Gene3D" id="2.30.30.60">
    <property type="match status" value="1"/>
</dbReference>
<dbReference type="AlphaFoldDB" id="A0A6J4HXP6"/>
<protein>
    <recommendedName>
        <fullName evidence="7">Mechanosensitive ion channel MscS domain-containing protein</fullName>
    </recommendedName>
</protein>
<dbReference type="EMBL" id="CADCTF010000068">
    <property type="protein sequence ID" value="CAA9234596.1"/>
    <property type="molecule type" value="Genomic_DNA"/>
</dbReference>
<accession>A0A6J4HXP6</accession>
<dbReference type="InterPro" id="IPR010920">
    <property type="entry name" value="LSM_dom_sf"/>
</dbReference>
<feature type="transmembrane region" description="Helical" evidence="6">
    <location>
        <begin position="20"/>
        <end position="36"/>
    </location>
</feature>
<dbReference type="PANTHER" id="PTHR30566:SF5">
    <property type="entry name" value="MECHANOSENSITIVE ION CHANNEL PROTEIN 1, MITOCHONDRIAL-RELATED"/>
    <property type="match status" value="1"/>
</dbReference>
<dbReference type="InterPro" id="IPR011066">
    <property type="entry name" value="MscS_channel_C_sf"/>
</dbReference>
<dbReference type="SUPFAM" id="SSF50182">
    <property type="entry name" value="Sm-like ribonucleoproteins"/>
    <property type="match status" value="1"/>
</dbReference>
<sequence length="303" mass="33178">MTLERAWDLLSDNTTTGGRLVTSVAIIVLGCVVAYVSGHVLARRTDDSYAKYYARKLARYAAAALVLLALAIVWRAFAGRIGVVLGLATAGLAFAMQEVVGAVAGWFNILSGRIFRVGDRIEMGGVRGDVIDITPLRTKVMEIGSPTRRETPVRGRQYTGRIVAISNKATFTEPVYNYSAAFEFIWEELTLPVAHGSDWPTAEKILADEARLVSSSAEAQQAIRHMARRYPVPRAEVEPRVYANATDDYLELSARFVVPVRTARTVKDALTRRVIERFEEAGITIASTTQDIRVQSSGPDTGA</sequence>
<dbReference type="GO" id="GO:0055085">
    <property type="term" value="P:transmembrane transport"/>
    <property type="evidence" value="ECO:0007669"/>
    <property type="project" value="InterPro"/>
</dbReference>
<dbReference type="InterPro" id="IPR006685">
    <property type="entry name" value="MscS_channel_2nd"/>
</dbReference>
<dbReference type="SUPFAM" id="SSF82689">
    <property type="entry name" value="Mechanosensitive channel protein MscS (YggB), C-terminal domain"/>
    <property type="match status" value="1"/>
</dbReference>
<comment type="subcellular location">
    <subcellularLocation>
        <location evidence="1">Cell membrane</location>
        <topology evidence="1">Multi-pass membrane protein</topology>
    </subcellularLocation>
</comment>
<feature type="domain" description="Mechanosensitive ion channel MscS" evidence="7">
    <location>
        <begin position="99"/>
        <end position="140"/>
    </location>
</feature>
<feature type="transmembrane region" description="Helical" evidence="6">
    <location>
        <begin position="83"/>
        <end position="107"/>
    </location>
</feature>
<dbReference type="PANTHER" id="PTHR30566">
    <property type="entry name" value="YNAI-RELATED MECHANOSENSITIVE ION CHANNEL"/>
    <property type="match status" value="1"/>
</dbReference>
<dbReference type="GO" id="GO:0005886">
    <property type="term" value="C:plasma membrane"/>
    <property type="evidence" value="ECO:0007669"/>
    <property type="project" value="UniProtKB-SubCell"/>
</dbReference>
<feature type="transmembrane region" description="Helical" evidence="6">
    <location>
        <begin position="57"/>
        <end position="77"/>
    </location>
</feature>
<evidence type="ECO:0000256" key="2">
    <source>
        <dbReference type="ARBA" id="ARBA00022475"/>
    </source>
</evidence>
<name>A0A6J4HXP6_9ACTN</name>
<evidence type="ECO:0000259" key="7">
    <source>
        <dbReference type="Pfam" id="PF00924"/>
    </source>
</evidence>
<evidence type="ECO:0000256" key="3">
    <source>
        <dbReference type="ARBA" id="ARBA00022692"/>
    </source>
</evidence>
<evidence type="ECO:0000256" key="4">
    <source>
        <dbReference type="ARBA" id="ARBA00022989"/>
    </source>
</evidence>
<evidence type="ECO:0000313" key="8">
    <source>
        <dbReference type="EMBL" id="CAA9234596.1"/>
    </source>
</evidence>
<keyword evidence="4 6" id="KW-1133">Transmembrane helix</keyword>
<keyword evidence="2" id="KW-1003">Cell membrane</keyword>
<keyword evidence="5 6" id="KW-0472">Membrane</keyword>
<dbReference type="Pfam" id="PF00924">
    <property type="entry name" value="MS_channel_2nd"/>
    <property type="match status" value="1"/>
</dbReference>
<evidence type="ECO:0000256" key="5">
    <source>
        <dbReference type="ARBA" id="ARBA00023136"/>
    </source>
</evidence>
<dbReference type="Gene3D" id="3.30.70.100">
    <property type="match status" value="1"/>
</dbReference>
<proteinExistence type="predicted"/>